<proteinExistence type="predicted"/>
<name>A0A4C1W8F5_EUMVA</name>
<gene>
    <name evidence="2" type="ORF">EVAR_38952_1</name>
</gene>
<comment type="caution">
    <text evidence="2">The sequence shown here is derived from an EMBL/GenBank/DDBJ whole genome shotgun (WGS) entry which is preliminary data.</text>
</comment>
<protein>
    <recommendedName>
        <fullName evidence="1">Ig-like domain-containing protein</fullName>
    </recommendedName>
</protein>
<accession>A0A4C1W8F5</accession>
<dbReference type="EMBL" id="BGZK01000500">
    <property type="protein sequence ID" value="GBP47351.1"/>
    <property type="molecule type" value="Genomic_DNA"/>
</dbReference>
<organism evidence="2 3">
    <name type="scientific">Eumeta variegata</name>
    <name type="common">Bagworm moth</name>
    <name type="synonym">Eumeta japonica</name>
    <dbReference type="NCBI Taxonomy" id="151549"/>
    <lineage>
        <taxon>Eukaryota</taxon>
        <taxon>Metazoa</taxon>
        <taxon>Ecdysozoa</taxon>
        <taxon>Arthropoda</taxon>
        <taxon>Hexapoda</taxon>
        <taxon>Insecta</taxon>
        <taxon>Pterygota</taxon>
        <taxon>Neoptera</taxon>
        <taxon>Endopterygota</taxon>
        <taxon>Lepidoptera</taxon>
        <taxon>Glossata</taxon>
        <taxon>Ditrysia</taxon>
        <taxon>Tineoidea</taxon>
        <taxon>Psychidae</taxon>
        <taxon>Oiketicinae</taxon>
        <taxon>Eumeta</taxon>
    </lineage>
</organism>
<dbReference type="AlphaFoldDB" id="A0A4C1W8F5"/>
<sequence length="178" mass="20589">MRRFNVHRPFLLLPRVSILRHRDASVTNFTAGGFCALYCTYNGLTFRRVKSMRRELTIYWLSDTYTLEFCLKPAVRRTNSSETSNGPVETLTFRRGNSSAQYSCRRTKLYNKSLKANYIFTIRFAEGSFREVRGDALASAFKDGAAHARRPPPAATGSRKRNKINKYYQLRAYMQALF</sequence>
<keyword evidence="3" id="KW-1185">Reference proteome</keyword>
<evidence type="ECO:0000313" key="2">
    <source>
        <dbReference type="EMBL" id="GBP47351.1"/>
    </source>
</evidence>
<reference evidence="2 3" key="1">
    <citation type="journal article" date="2019" name="Commun. Biol.">
        <title>The bagworm genome reveals a unique fibroin gene that provides high tensile strength.</title>
        <authorList>
            <person name="Kono N."/>
            <person name="Nakamura H."/>
            <person name="Ohtoshi R."/>
            <person name="Tomita M."/>
            <person name="Numata K."/>
            <person name="Arakawa K."/>
        </authorList>
    </citation>
    <scope>NUCLEOTIDE SEQUENCE [LARGE SCALE GENOMIC DNA]</scope>
</reference>
<feature type="domain" description="Ig-like" evidence="1">
    <location>
        <begin position="14"/>
        <end position="115"/>
    </location>
</feature>
<evidence type="ECO:0000259" key="1">
    <source>
        <dbReference type="PROSITE" id="PS50835"/>
    </source>
</evidence>
<dbReference type="InterPro" id="IPR007110">
    <property type="entry name" value="Ig-like_dom"/>
</dbReference>
<dbReference type="Proteomes" id="UP000299102">
    <property type="component" value="Unassembled WGS sequence"/>
</dbReference>
<evidence type="ECO:0000313" key="3">
    <source>
        <dbReference type="Proteomes" id="UP000299102"/>
    </source>
</evidence>
<dbReference type="PROSITE" id="PS50835">
    <property type="entry name" value="IG_LIKE"/>
    <property type="match status" value="1"/>
</dbReference>